<keyword evidence="1" id="KW-0472">Membrane</keyword>
<proteinExistence type="predicted"/>
<feature type="transmembrane region" description="Helical" evidence="1">
    <location>
        <begin position="34"/>
        <end position="60"/>
    </location>
</feature>
<comment type="caution">
    <text evidence="2">The sequence shown here is derived from an EMBL/GenBank/DDBJ whole genome shotgun (WGS) entry which is preliminary data.</text>
</comment>
<feature type="transmembrane region" description="Helical" evidence="1">
    <location>
        <begin position="105"/>
        <end position="128"/>
    </location>
</feature>
<keyword evidence="1" id="KW-0812">Transmembrane</keyword>
<gene>
    <name evidence="2" type="ORF">LCGC14_1599710</name>
</gene>
<reference evidence="2" key="1">
    <citation type="journal article" date="2015" name="Nature">
        <title>Complex archaea that bridge the gap between prokaryotes and eukaryotes.</title>
        <authorList>
            <person name="Spang A."/>
            <person name="Saw J.H."/>
            <person name="Jorgensen S.L."/>
            <person name="Zaremba-Niedzwiedzka K."/>
            <person name="Martijn J."/>
            <person name="Lind A.E."/>
            <person name="van Eijk R."/>
            <person name="Schleper C."/>
            <person name="Guy L."/>
            <person name="Ettema T.J."/>
        </authorList>
    </citation>
    <scope>NUCLEOTIDE SEQUENCE</scope>
</reference>
<sequence>MEGIGFHLCLLIYKTIKVEFTMNDEKTKKDSNELLNFLMIIIGALFILKAVTELLAWAGILIPSWLSPGDEALSVFGSQGIVSILLGFWCLVAGIGLFREEEYALGMGLVVLSIMAAAGITAVVAWIGTPASFDATYWPNYITIVAAIVGTLGFLWLIFTYKRYD</sequence>
<feature type="transmembrane region" description="Helical" evidence="1">
    <location>
        <begin position="80"/>
        <end position="98"/>
    </location>
</feature>
<protein>
    <submittedName>
        <fullName evidence="2">Uncharacterized protein</fullName>
    </submittedName>
</protein>
<name>A0A0F9LBJ8_9ZZZZ</name>
<dbReference type="AlphaFoldDB" id="A0A0F9LBJ8"/>
<evidence type="ECO:0000313" key="2">
    <source>
        <dbReference type="EMBL" id="KKM24970.1"/>
    </source>
</evidence>
<keyword evidence="1" id="KW-1133">Transmembrane helix</keyword>
<organism evidence="2">
    <name type="scientific">marine sediment metagenome</name>
    <dbReference type="NCBI Taxonomy" id="412755"/>
    <lineage>
        <taxon>unclassified sequences</taxon>
        <taxon>metagenomes</taxon>
        <taxon>ecological metagenomes</taxon>
    </lineage>
</organism>
<dbReference type="EMBL" id="LAZR01012814">
    <property type="protein sequence ID" value="KKM24970.1"/>
    <property type="molecule type" value="Genomic_DNA"/>
</dbReference>
<accession>A0A0F9LBJ8</accession>
<feature type="transmembrane region" description="Helical" evidence="1">
    <location>
        <begin position="140"/>
        <end position="159"/>
    </location>
</feature>
<evidence type="ECO:0000256" key="1">
    <source>
        <dbReference type="SAM" id="Phobius"/>
    </source>
</evidence>